<evidence type="ECO:0008006" key="3">
    <source>
        <dbReference type="Google" id="ProtNLM"/>
    </source>
</evidence>
<evidence type="ECO:0000313" key="2">
    <source>
        <dbReference type="Proteomes" id="UP000516173"/>
    </source>
</evidence>
<dbReference type="AlphaFoldDB" id="A0A7G1KTE5"/>
<gene>
    <name evidence="1" type="ORF">NWFMUON74_62220</name>
</gene>
<dbReference type="KEGG" id="nwl:NWFMUON74_62220"/>
<organism evidence="1 2">
    <name type="scientific">Nocardia wallacei</name>
    <dbReference type="NCBI Taxonomy" id="480035"/>
    <lineage>
        <taxon>Bacteria</taxon>
        <taxon>Bacillati</taxon>
        <taxon>Actinomycetota</taxon>
        <taxon>Actinomycetes</taxon>
        <taxon>Mycobacteriales</taxon>
        <taxon>Nocardiaceae</taxon>
        <taxon>Nocardia</taxon>
    </lineage>
</organism>
<dbReference type="RefSeq" id="WP_187685199.1">
    <property type="nucleotide sequence ID" value="NZ_AP023396.1"/>
</dbReference>
<proteinExistence type="predicted"/>
<dbReference type="Proteomes" id="UP000516173">
    <property type="component" value="Chromosome"/>
</dbReference>
<evidence type="ECO:0000313" key="1">
    <source>
        <dbReference type="EMBL" id="BCK58450.1"/>
    </source>
</evidence>
<protein>
    <recommendedName>
        <fullName evidence="3">ESX-1 secretion-associated protein</fullName>
    </recommendedName>
</protein>
<dbReference type="GeneID" id="80350627"/>
<reference evidence="1 2" key="1">
    <citation type="submission" date="2020-08" db="EMBL/GenBank/DDBJ databases">
        <title>Genome Sequencing of Nocardia wallacei strain FMUON74 and assembly.</title>
        <authorList>
            <person name="Toyokawa M."/>
            <person name="Uesaka K."/>
        </authorList>
    </citation>
    <scope>NUCLEOTIDE SEQUENCE [LARGE SCALE GENOMIC DNA]</scope>
    <source>
        <strain evidence="1 2">FMUON74</strain>
    </source>
</reference>
<accession>A0A7G1KTE5</accession>
<keyword evidence="2" id="KW-1185">Reference proteome</keyword>
<sequence>MDVGQSTAIGLYQQAAAGTFKMEEGAARKCAEIFQRFADSITTHIDEANALQVLGGFGGFQSAIELQSGFERKGSALIDALTGLQEAALRMAAAYLRAGDLLEEAELMNSRAIAAANTGLDG</sequence>
<dbReference type="EMBL" id="AP023396">
    <property type="protein sequence ID" value="BCK58450.1"/>
    <property type="molecule type" value="Genomic_DNA"/>
</dbReference>
<name>A0A7G1KTE5_9NOCA</name>